<dbReference type="Proteomes" id="UP000824219">
    <property type="component" value="Linkage Group LG13"/>
</dbReference>
<name>A0A9D3NLC5_9TELE</name>
<keyword evidence="4" id="KW-1185">Reference proteome</keyword>
<feature type="signal peptide" evidence="2">
    <location>
        <begin position="1"/>
        <end position="31"/>
    </location>
</feature>
<gene>
    <name evidence="3" type="ORF">KOW79_011374</name>
</gene>
<feature type="chain" id="PRO_5038889891" evidence="2">
    <location>
        <begin position="32"/>
        <end position="147"/>
    </location>
</feature>
<dbReference type="AlphaFoldDB" id="A0A9D3NLC5"/>
<feature type="transmembrane region" description="Helical" evidence="1">
    <location>
        <begin position="128"/>
        <end position="146"/>
    </location>
</feature>
<evidence type="ECO:0000313" key="4">
    <source>
        <dbReference type="Proteomes" id="UP000824219"/>
    </source>
</evidence>
<accession>A0A9D3NLC5</accession>
<keyword evidence="2" id="KW-0732">Signal</keyword>
<dbReference type="EMBL" id="JAHKSW010000013">
    <property type="protein sequence ID" value="KAG7325058.1"/>
    <property type="molecule type" value="Genomic_DNA"/>
</dbReference>
<keyword evidence="1" id="KW-0472">Membrane</keyword>
<protein>
    <submittedName>
        <fullName evidence="3">Uncharacterized protein</fullName>
    </submittedName>
</protein>
<comment type="caution">
    <text evidence="3">The sequence shown here is derived from an EMBL/GenBank/DDBJ whole genome shotgun (WGS) entry which is preliminary data.</text>
</comment>
<evidence type="ECO:0000256" key="1">
    <source>
        <dbReference type="SAM" id="Phobius"/>
    </source>
</evidence>
<organism evidence="3 4">
    <name type="scientific">Hemibagrus wyckioides</name>
    <dbReference type="NCBI Taxonomy" id="337641"/>
    <lineage>
        <taxon>Eukaryota</taxon>
        <taxon>Metazoa</taxon>
        <taxon>Chordata</taxon>
        <taxon>Craniata</taxon>
        <taxon>Vertebrata</taxon>
        <taxon>Euteleostomi</taxon>
        <taxon>Actinopterygii</taxon>
        <taxon>Neopterygii</taxon>
        <taxon>Teleostei</taxon>
        <taxon>Ostariophysi</taxon>
        <taxon>Siluriformes</taxon>
        <taxon>Bagridae</taxon>
        <taxon>Hemibagrus</taxon>
    </lineage>
</organism>
<reference evidence="3 4" key="1">
    <citation type="submission" date="2021-06" db="EMBL/GenBank/DDBJ databases">
        <title>Chromosome-level genome assembly of the red-tail catfish (Hemibagrus wyckioides).</title>
        <authorList>
            <person name="Shao F."/>
        </authorList>
    </citation>
    <scope>NUCLEOTIDE SEQUENCE [LARGE SCALE GENOMIC DNA]</scope>
    <source>
        <strain evidence="3">EC202008001</strain>
        <tissue evidence="3">Blood</tissue>
    </source>
</reference>
<keyword evidence="1" id="KW-0812">Transmembrane</keyword>
<proteinExistence type="predicted"/>
<evidence type="ECO:0000313" key="3">
    <source>
        <dbReference type="EMBL" id="KAG7325058.1"/>
    </source>
</evidence>
<evidence type="ECO:0000256" key="2">
    <source>
        <dbReference type="SAM" id="SignalP"/>
    </source>
</evidence>
<sequence length="147" mass="16512">MNASLISFSARMQKMFLMVLCIFLCAGSSLQKENCTYSVAILHTGNSTVSCFRIMKDQCSKDHPTCRIEKRDDHTCIKWSTIDPKCVDNDLNTVPVENKKCGKDQESLSCTREFPPTQTPVENTASSVTIYCGGGYILLLFIIFVFF</sequence>
<keyword evidence="1" id="KW-1133">Transmembrane helix</keyword>